<dbReference type="InterPro" id="IPR013120">
    <property type="entry name" value="FAR_NAD-bd"/>
</dbReference>
<feature type="domain" description="Ketosynthase family 3 (KS3)" evidence="7">
    <location>
        <begin position="891"/>
        <end position="1347"/>
    </location>
</feature>
<gene>
    <name evidence="9" type="ORF">Pan14r_20780</name>
</gene>
<dbReference type="RefSeq" id="WP_146439037.1">
    <property type="nucleotide sequence ID" value="NZ_SJPL01000001.1"/>
</dbReference>
<dbReference type="SUPFAM" id="SSF51735">
    <property type="entry name" value="NAD(P)-binding Rossmann-fold domains"/>
    <property type="match status" value="2"/>
</dbReference>
<dbReference type="Gene3D" id="3.10.129.110">
    <property type="entry name" value="Polyketide synthase dehydratase"/>
    <property type="match status" value="1"/>
</dbReference>
<feature type="region of interest" description="C-terminal hotdog fold" evidence="4">
    <location>
        <begin position="2859"/>
        <end position="3004"/>
    </location>
</feature>
<dbReference type="Pfam" id="PF00109">
    <property type="entry name" value="ketoacyl-synt"/>
    <property type="match status" value="2"/>
</dbReference>
<feature type="region of interest" description="N-terminal hotdog fold" evidence="4">
    <location>
        <begin position="2711"/>
        <end position="2849"/>
    </location>
</feature>
<keyword evidence="2" id="KW-0597">Phosphoprotein</keyword>
<dbReference type="InterPro" id="IPR052568">
    <property type="entry name" value="PKS-FAS_Synthase"/>
</dbReference>
<dbReference type="PROSITE" id="PS52004">
    <property type="entry name" value="KS3_2"/>
    <property type="match status" value="2"/>
</dbReference>
<feature type="compositionally biased region" description="Low complexity" evidence="5">
    <location>
        <begin position="1803"/>
        <end position="1816"/>
    </location>
</feature>
<feature type="domain" description="Ketosynthase family 3 (KS3)" evidence="7">
    <location>
        <begin position="397"/>
        <end position="859"/>
    </location>
</feature>
<dbReference type="Pfam" id="PF02801">
    <property type="entry name" value="Ketoacyl-synt_C"/>
    <property type="match status" value="1"/>
</dbReference>
<feature type="compositionally biased region" description="Polar residues" evidence="5">
    <location>
        <begin position="2096"/>
        <end position="2108"/>
    </location>
</feature>
<accession>A0A5C5Y1Y8</accession>
<dbReference type="PANTHER" id="PTHR43074">
    <property type="entry name" value="OMEGA-3 POLYUNSATURATED FATTY ACID SYNTHASE PFAB-RELATED"/>
    <property type="match status" value="1"/>
</dbReference>
<feature type="compositionally biased region" description="Polar residues" evidence="5">
    <location>
        <begin position="1838"/>
        <end position="1847"/>
    </location>
</feature>
<feature type="domain" description="Carrier" evidence="6">
    <location>
        <begin position="2003"/>
        <end position="2081"/>
    </location>
</feature>
<feature type="region of interest" description="Disordered" evidence="5">
    <location>
        <begin position="1279"/>
        <end position="1303"/>
    </location>
</feature>
<dbReference type="PROSITE" id="PS52019">
    <property type="entry name" value="PKS_MFAS_DH"/>
    <property type="match status" value="1"/>
</dbReference>
<dbReference type="InterPro" id="IPR016036">
    <property type="entry name" value="Malonyl_transacylase_ACP-bd"/>
</dbReference>
<dbReference type="Gene3D" id="3.40.366.10">
    <property type="entry name" value="Malonyl-Coenzyme A Acyl Carrier Protein, domain 2"/>
    <property type="match status" value="1"/>
</dbReference>
<feature type="region of interest" description="Disordered" evidence="5">
    <location>
        <begin position="862"/>
        <end position="892"/>
    </location>
</feature>
<keyword evidence="9" id="KW-0012">Acyltransferase</keyword>
<evidence type="ECO:0000259" key="6">
    <source>
        <dbReference type="PROSITE" id="PS50075"/>
    </source>
</evidence>
<dbReference type="InterPro" id="IPR036736">
    <property type="entry name" value="ACP-like_sf"/>
</dbReference>
<dbReference type="InterPro" id="IPR013968">
    <property type="entry name" value="PKS_KR"/>
</dbReference>
<dbReference type="Pfam" id="PF16197">
    <property type="entry name" value="KAsynt_C_assoc"/>
    <property type="match status" value="1"/>
</dbReference>
<feature type="region of interest" description="Disordered" evidence="5">
    <location>
        <begin position="1793"/>
        <end position="1877"/>
    </location>
</feature>
<feature type="compositionally biased region" description="Polar residues" evidence="5">
    <location>
        <begin position="1750"/>
        <end position="1765"/>
    </location>
</feature>
<dbReference type="PROSITE" id="PS50075">
    <property type="entry name" value="CARRIER"/>
    <property type="match status" value="2"/>
</dbReference>
<dbReference type="InterPro" id="IPR020841">
    <property type="entry name" value="PKS_Beta-ketoAc_synthase_dom"/>
</dbReference>
<keyword evidence="1" id="KW-0596">Phosphopantetheine</keyword>
<dbReference type="SUPFAM" id="SSF47336">
    <property type="entry name" value="ACP-like"/>
    <property type="match status" value="2"/>
</dbReference>
<dbReference type="SMART" id="SM00827">
    <property type="entry name" value="PKS_AT"/>
    <property type="match status" value="1"/>
</dbReference>
<dbReference type="SUPFAM" id="SSF55048">
    <property type="entry name" value="Probable ACP-binding domain of malonyl-CoA ACP transacylase"/>
    <property type="match status" value="1"/>
</dbReference>
<evidence type="ECO:0000313" key="10">
    <source>
        <dbReference type="Proteomes" id="UP000317238"/>
    </source>
</evidence>
<feature type="domain" description="Carrier" evidence="6">
    <location>
        <begin position="1878"/>
        <end position="1958"/>
    </location>
</feature>
<evidence type="ECO:0000313" key="9">
    <source>
        <dbReference type="EMBL" id="TWT69786.1"/>
    </source>
</evidence>
<dbReference type="InterPro" id="IPR057326">
    <property type="entry name" value="KR_dom"/>
</dbReference>
<dbReference type="CDD" id="cd00833">
    <property type="entry name" value="PKS"/>
    <property type="match status" value="1"/>
</dbReference>
<dbReference type="InterPro" id="IPR009081">
    <property type="entry name" value="PP-bd_ACP"/>
</dbReference>
<feature type="active site" description="Proton donor; for dehydratase activity" evidence="4">
    <location>
        <position position="2926"/>
    </location>
</feature>
<dbReference type="CDD" id="cd08953">
    <property type="entry name" value="KR_2_SDR_x"/>
    <property type="match status" value="1"/>
</dbReference>
<dbReference type="Pfam" id="PF08659">
    <property type="entry name" value="KR"/>
    <property type="match status" value="1"/>
</dbReference>
<evidence type="ECO:0000256" key="2">
    <source>
        <dbReference type="ARBA" id="ARBA00022553"/>
    </source>
</evidence>
<dbReference type="Proteomes" id="UP000317238">
    <property type="component" value="Unassembled WGS sequence"/>
</dbReference>
<dbReference type="InterPro" id="IPR014031">
    <property type="entry name" value="Ketoacyl_synth_C"/>
</dbReference>
<dbReference type="SUPFAM" id="SSF52151">
    <property type="entry name" value="FabD/lysophospholipase-like"/>
    <property type="match status" value="1"/>
</dbReference>
<dbReference type="Pfam" id="PF00550">
    <property type="entry name" value="PP-binding"/>
    <property type="match status" value="2"/>
</dbReference>
<dbReference type="InterPro" id="IPR049900">
    <property type="entry name" value="PKS_mFAS_DH"/>
</dbReference>
<dbReference type="SMART" id="SM00822">
    <property type="entry name" value="PKS_KR"/>
    <property type="match status" value="1"/>
</dbReference>
<dbReference type="SUPFAM" id="SSF53901">
    <property type="entry name" value="Thiolase-like"/>
    <property type="match status" value="2"/>
</dbReference>
<sequence>MSAPSSKPNSVLLTGATGMVGCHLLDRLIDRGRNVVCLVRGQDDDQARHRVDEVLKRFGRRLDDHADQIDVLAGDLSAEAVGLSPTHRDHLATRVDTVLHCAASLSFRPASESVQGEPYRTNVDGTRHLVQLARQIGVKDFHYVSTAYVCGARRGRVLEADLDHGQSFANDYERSKLLAEQMLRNTPGIRVSFYRPSIVIDSTGRSPVTADRTVYGAFQTYRALASRFGLPREGGWFSTLGFTGDERKNLVEADWVADSIIALMHSPPHHQSTYHLTAPTGTPIQQLETAFREACRREGVAEQNGNESAEASAVFQTMAAPYVQTFLPYFNNDPEFDRSATSGALIGLGRPVAGDVTTADLIGLLSTDKTVSPAKRQAVPPVAASQNAKTNDESDDSDPLVIAGFDVCLPGGAVGRQAFADLLLGNRSAIDEVPHDRFDRSLYFDPRRGQIGKSYTTLGGCVGESAIGPDVADRAARIGQFDPCHLQFATVALSAWQHAGAEANDDLAARCGIYVGHSGGTKLGGPLAMSTLAEVVSEQIREVADFPRSNDSLRAEVTAALVRRLRETRPHRKLDAETHFNAYSAASLAAQLLNLGGPREVVDAACASSLVALQHAATAIRAGRIDTAIVGGATYNSVDNLILFSQSQACSDEHSCPFDENASGLISSEGYVAVVLTRRSTARRYGLNELAELVGVGLASDGRGKSLWAPRTEGQQLAIRRAYDRSPALSIDYMECHATSTQVGDATELTSLSTLLETDSNRGPGRPLAIGSAKSNFGHTLEAAGLVGLTKVLVAMQHETLPASLNFQSPTPHFDWTQGRLSVVDQNRAWPTNTNRQDKSAAVNAFGIGGLNAHAVIRQAAPTNPKVPNPLSNQSAVRVRPADRSSRPTPGQSIAIVGRGVVLPGANNVAAMSALLANGRSMIASPPQDRWTGENVFAVDRQPFRTPHCLGGYIRDYQFNGQPYRIPPKQVTYANPIQMMLIDAVRQTLDELGEPADFHVPADRAVIDRRRTSVVVGTIFGGEFSNQLQVGMRVPEICRHVRQCLSGQVDVGTSIDRWMDQFAQHLIHRNPAILDETGSFTASTLASRIAKTFDLMGGACAVDADDASGMLALMTAVDQLRFGQADTVICGVAQRSLDLVAFEQLSLRDQLVRSGRPIDVPDDCRQILPGEGVAVLLLQRREDALKSGHTIHGLIDHIGCEHIAAQHREDIRCDAMAGDKLNAGLVRQFGYLSGAHPIVRTVAQSIRWARPTTTDEPCELFAVAEDGFGVRASLTSGRPTNNAAFSGATPRHSESASPTSTNSAVRVSDELGTSAMSPQATLDESIRSVVCRTDSACAGSPRWMIATGNDQEAIRRHLADWAQNPDDAFASSTTAFSGSTSRFTAGLVVTDHQRLSEQATRLLKLWDQGTRALVDERASGLLWKNQPQQDRVAWLFPGQGSQYPRRPEILDHQAESQHSLDEFDRELQTLGIASIADRLHDPTKTLGKDVWWTQLWVLGVSHVMADCLARAGIPMHVATGHSFGECGAALHSGAMNLAQSIRFAKQRSEAVLTNVRQSGCLLSVRGDASRIASALRQGECDVVITHHNAPQQVVVAGTPDAVAQAKAVLSDAGLAAVVIPVPAAFHTPMMESAEKMLRQTFASHRLRPPACPLLSSVSLRYLADPDEILENLIGQLTRPVQFAATMDRLCDDGVGLMVEVGPSDVLTRLSRSRNDDRSIALSLDAGDDTERQLSLIRLATAVVTGGPSDVSRTSRPLSPAATNDARQPDVDERIDTAATEAAITIVDVTDKRRKASQNLRPESSGGATASPAASDSNGHHVNGVTNGRIANGHIGNGTADSHTQVNHSIRDVRSNRMVPPTDAVSTGHPTTGHAPANTTAKQASDLLVNLVVELTGYSPDIVEFDADLEAELGVDSIKKAQIIGELADWSGMTLDLAQMKLSDYTTLGDILDLYSQHFGHPDFGQPAETASVAPAEHPVSVSDAVAIASASAENASGCGSLSQSVSSLMVDFVVDQTGYSPDIVDMQADLEAELGLDSIKKAQLLGELQEQYDLSGLDLGQLKLADFPTLGSIRDFVLQQLGEDVATATEKKKPTDQGSAALTPQSINPRAFSNHRPHPNDSDTGAVTETPPSPMGSTSVEPAHGQGNGVAVGVSDITRPVGTAFPSDNSISTTPEIEAPARGTCRFALRTVPAARLTGMPAQPAFSGDAIVVGHNPIADEIERRFGQTTFRCHRFPDHLSSRDVDHWLNHLWDQHATPHLFITTPRDDAALDTLDAKAWGKRRDAALMTPFRVCQRWMQRMIDDDQMDHASLLSVVDAGGNFGFDGQCMPSAESGGIAGLTKAMRIESWMRGHRETPMLIVDGAPGATASDVVDGAWRELAQPSHDEEVVVDEDERWTIDARYQPLNEARGPAGPPSRGGVWVVSGGGRGITAMTAMSLAQRYDLSLHLLGTAPNPSIDDVTRNAASADRTQLRRDVMQRAQREGQNPIETWRDLEKAIEIDQTLSLCRQRGIRAVYHSVDVSDGPAIHQVLQRIRTSDGPIRGVLHGAGAGQDARFDRKRPDKVAKCIGAKVDGCLQLATATNDDPLEWFIGFGSISGRFGANGHTDYSLANDMLAKCIDRLRQQRPDVRCVTFHWHAWGDIGMAAKPEAKLALEMIGMQFMPADEGLAHFMNELEYGGDLPEVLITDRRYIRKFFPGPAMRETGRLQYPMLDPSSRGIAPAQAYKITLDPTVDRFLNQHTVGGKPTLPMVMAIEMMAEAAALQAGQRRITACQNVRAIAALKFHHDDAMACEVIRDTSPSESDADGINGHSQRWRLCADLRRGDGRMVEECRTHFSGEFLIDNGLAPSGPPPAPVQHGVWDDIQYLGYDAPVYHGESLQCLRKVMVDTERTRLWGRIASPSPAHLGGEDRPLAGWQIPCAAMDACLYAAAVLAYRLHDRPSLPVGFEQIALGRLPLAGEPLMTHWSVEQSLQHGLRLQGSLSGQNGDTIARFDGYDIGWLR</sequence>
<feature type="region of interest" description="Disordered" evidence="5">
    <location>
        <begin position="1745"/>
        <end position="1772"/>
    </location>
</feature>
<dbReference type="PANTHER" id="PTHR43074:SF1">
    <property type="entry name" value="BETA-KETOACYL SYNTHASE FAMILY PROTEIN-RELATED"/>
    <property type="match status" value="1"/>
</dbReference>
<proteinExistence type="predicted"/>
<dbReference type="InterPro" id="IPR016035">
    <property type="entry name" value="Acyl_Trfase/lysoPLipase"/>
</dbReference>
<dbReference type="EC" id="2.3.1.41" evidence="9"/>
<evidence type="ECO:0000256" key="4">
    <source>
        <dbReference type="PROSITE-ProRule" id="PRU01363"/>
    </source>
</evidence>
<dbReference type="SMART" id="SM00825">
    <property type="entry name" value="PKS_KS"/>
    <property type="match status" value="1"/>
</dbReference>
<protein>
    <submittedName>
        <fullName evidence="9">Phenolphthiocerol synthesis polyketide synthase type I Pks15/1</fullName>
        <ecNumber evidence="9">2.3.1.41</ecNumber>
    </submittedName>
</protein>
<feature type="active site" description="Proton acceptor; for dehydratase activity" evidence="4">
    <location>
        <position position="2742"/>
    </location>
</feature>
<dbReference type="OrthoDB" id="9807212at2"/>
<name>A0A5C5Y1Y8_9PLAN</name>
<dbReference type="InterPro" id="IPR001227">
    <property type="entry name" value="Ac_transferase_dom_sf"/>
</dbReference>
<dbReference type="Gene3D" id="3.40.47.10">
    <property type="match status" value="2"/>
</dbReference>
<dbReference type="InterPro" id="IPR014030">
    <property type="entry name" value="Ketoacyl_synth_N"/>
</dbReference>
<feature type="region of interest" description="Disordered" evidence="5">
    <location>
        <begin position="373"/>
        <end position="396"/>
    </location>
</feature>
<evidence type="ECO:0000256" key="3">
    <source>
        <dbReference type="ARBA" id="ARBA00022679"/>
    </source>
</evidence>
<dbReference type="InterPro" id="IPR014043">
    <property type="entry name" value="Acyl_transferase_dom"/>
</dbReference>
<dbReference type="InterPro" id="IPR036291">
    <property type="entry name" value="NAD(P)-bd_dom_sf"/>
</dbReference>
<dbReference type="Pfam" id="PF07993">
    <property type="entry name" value="NAD_binding_4"/>
    <property type="match status" value="1"/>
</dbReference>
<dbReference type="InterPro" id="IPR016039">
    <property type="entry name" value="Thiolase-like"/>
</dbReference>
<reference evidence="9 10" key="1">
    <citation type="submission" date="2019-02" db="EMBL/GenBank/DDBJ databases">
        <title>Deep-cultivation of Planctomycetes and their phenomic and genomic characterization uncovers novel biology.</title>
        <authorList>
            <person name="Wiegand S."/>
            <person name="Jogler M."/>
            <person name="Boedeker C."/>
            <person name="Pinto D."/>
            <person name="Vollmers J."/>
            <person name="Rivas-Marin E."/>
            <person name="Kohn T."/>
            <person name="Peeters S.H."/>
            <person name="Heuer A."/>
            <person name="Rast P."/>
            <person name="Oberbeckmann S."/>
            <person name="Bunk B."/>
            <person name="Jeske O."/>
            <person name="Meyerdierks A."/>
            <person name="Storesund J.E."/>
            <person name="Kallscheuer N."/>
            <person name="Luecker S."/>
            <person name="Lage O.M."/>
            <person name="Pohl T."/>
            <person name="Merkel B.J."/>
            <person name="Hornburger P."/>
            <person name="Mueller R.-W."/>
            <person name="Bruemmer F."/>
            <person name="Labrenz M."/>
            <person name="Spormann A.M."/>
            <person name="Op Den Camp H."/>
            <person name="Overmann J."/>
            <person name="Amann R."/>
            <person name="Jetten M.S.M."/>
            <person name="Mascher T."/>
            <person name="Medema M.H."/>
            <person name="Devos D.P."/>
            <person name="Kaster A.-K."/>
            <person name="Ovreas L."/>
            <person name="Rohde M."/>
            <person name="Galperin M.Y."/>
            <person name="Jogler C."/>
        </authorList>
    </citation>
    <scope>NUCLEOTIDE SEQUENCE [LARGE SCALE GENOMIC DNA]</scope>
    <source>
        <strain evidence="9 10">Pan14r</strain>
    </source>
</reference>
<feature type="region of interest" description="Disordered" evidence="5">
    <location>
        <begin position="2088"/>
        <end position="2153"/>
    </location>
</feature>
<dbReference type="CDD" id="cd05263">
    <property type="entry name" value="MupV_like_SDR_e"/>
    <property type="match status" value="1"/>
</dbReference>
<keyword evidence="3 9" id="KW-0808">Transferase</keyword>
<dbReference type="Gene3D" id="3.40.50.720">
    <property type="entry name" value="NAD(P)-binding Rossmann-like Domain"/>
    <property type="match status" value="2"/>
</dbReference>
<dbReference type="InterPro" id="IPR042104">
    <property type="entry name" value="PKS_dehydratase_sf"/>
</dbReference>
<evidence type="ECO:0000256" key="1">
    <source>
        <dbReference type="ARBA" id="ARBA00022450"/>
    </source>
</evidence>
<evidence type="ECO:0000259" key="8">
    <source>
        <dbReference type="PROSITE" id="PS52019"/>
    </source>
</evidence>
<dbReference type="PROSITE" id="PS51257">
    <property type="entry name" value="PROKAR_LIPOPROTEIN"/>
    <property type="match status" value="1"/>
</dbReference>
<keyword evidence="10" id="KW-1185">Reference proteome</keyword>
<dbReference type="InterPro" id="IPR032821">
    <property type="entry name" value="PKS_assoc"/>
</dbReference>
<dbReference type="Pfam" id="PF00698">
    <property type="entry name" value="Acyl_transf_1"/>
    <property type="match status" value="1"/>
</dbReference>
<dbReference type="EMBL" id="SJPL01000001">
    <property type="protein sequence ID" value="TWT69786.1"/>
    <property type="molecule type" value="Genomic_DNA"/>
</dbReference>
<organism evidence="9 10">
    <name type="scientific">Crateriforma conspicua</name>
    <dbReference type="NCBI Taxonomy" id="2527996"/>
    <lineage>
        <taxon>Bacteria</taxon>
        <taxon>Pseudomonadati</taxon>
        <taxon>Planctomycetota</taxon>
        <taxon>Planctomycetia</taxon>
        <taxon>Planctomycetales</taxon>
        <taxon>Planctomycetaceae</taxon>
        <taxon>Crateriforma</taxon>
    </lineage>
</organism>
<evidence type="ECO:0000256" key="5">
    <source>
        <dbReference type="SAM" id="MobiDB-lite"/>
    </source>
</evidence>
<feature type="domain" description="PKS/mFAS DH" evidence="8">
    <location>
        <begin position="2711"/>
        <end position="3004"/>
    </location>
</feature>
<comment type="caution">
    <text evidence="9">The sequence shown here is derived from an EMBL/GenBank/DDBJ whole genome shotgun (WGS) entry which is preliminary data.</text>
</comment>
<dbReference type="GO" id="GO:0004315">
    <property type="term" value="F:3-oxoacyl-[acyl-carrier-protein] synthase activity"/>
    <property type="evidence" value="ECO:0007669"/>
    <property type="project" value="UniProtKB-EC"/>
</dbReference>
<dbReference type="Gene3D" id="1.10.1200.10">
    <property type="entry name" value="ACP-like"/>
    <property type="match status" value="2"/>
</dbReference>
<evidence type="ECO:0000259" key="7">
    <source>
        <dbReference type="PROSITE" id="PS52004"/>
    </source>
</evidence>